<proteinExistence type="predicted"/>
<accession>A0A1U9R1A7</accession>
<evidence type="ECO:0000313" key="1">
    <source>
        <dbReference type="EMBL" id="AQU70284.1"/>
    </source>
</evidence>
<keyword evidence="2" id="KW-1185">Reference proteome</keyword>
<sequence>MTMSIGRVILAPRERQVVEGLADGSTLATVARNLKIREVTAAGYLRLGKRKLHGVSENAAALAVGYATQAITRPELLDPEGLDLSREQRNLVPLIARGMTTAQMVPELKQPVQIIRRYGRELQQSLRAKNWAHVVTRAWQYQVLTADHVIASLRGPQC</sequence>
<dbReference type="InterPro" id="IPR016032">
    <property type="entry name" value="Sig_transdc_resp-reg_C-effctor"/>
</dbReference>
<name>A0A1U9R1A7_STRNV</name>
<gene>
    <name evidence="1" type="ORF">BBN63_32990</name>
</gene>
<dbReference type="AlphaFoldDB" id="A0A1U9R1A7"/>
<dbReference type="EMBL" id="CP018047">
    <property type="protein sequence ID" value="AQU70284.1"/>
    <property type="molecule type" value="Genomic_DNA"/>
</dbReference>
<dbReference type="GO" id="GO:0006355">
    <property type="term" value="P:regulation of DNA-templated transcription"/>
    <property type="evidence" value="ECO:0007669"/>
    <property type="project" value="InterPro"/>
</dbReference>
<reference evidence="1 2" key="1">
    <citation type="submission" date="2016-11" db="EMBL/GenBank/DDBJ databases">
        <title>Complete genome sequence of Streptomyces niveus SCSIO 3406.</title>
        <authorList>
            <person name="Zhu Q."/>
            <person name="Cheng W."/>
            <person name="Song Y."/>
            <person name="Li Q."/>
            <person name="Ju J."/>
        </authorList>
    </citation>
    <scope>NUCLEOTIDE SEQUENCE [LARGE SCALE GENOMIC DNA]</scope>
    <source>
        <strain evidence="1 2">SCSIO 3406</strain>
    </source>
</reference>
<dbReference type="InterPro" id="IPR036388">
    <property type="entry name" value="WH-like_DNA-bd_sf"/>
</dbReference>
<dbReference type="Gene3D" id="1.10.10.10">
    <property type="entry name" value="Winged helix-like DNA-binding domain superfamily/Winged helix DNA-binding domain"/>
    <property type="match status" value="1"/>
</dbReference>
<dbReference type="SUPFAM" id="SSF46894">
    <property type="entry name" value="C-terminal effector domain of the bipartite response regulators"/>
    <property type="match status" value="1"/>
</dbReference>
<dbReference type="Proteomes" id="UP000189677">
    <property type="component" value="Chromosome"/>
</dbReference>
<protein>
    <recommendedName>
        <fullName evidence="3">HTH luxR-type domain-containing protein</fullName>
    </recommendedName>
</protein>
<organism evidence="1 2">
    <name type="scientific">Streptomyces niveus</name>
    <name type="common">Streptomyces spheroides</name>
    <dbReference type="NCBI Taxonomy" id="193462"/>
    <lineage>
        <taxon>Bacteria</taxon>
        <taxon>Bacillati</taxon>
        <taxon>Actinomycetota</taxon>
        <taxon>Actinomycetes</taxon>
        <taxon>Kitasatosporales</taxon>
        <taxon>Streptomycetaceae</taxon>
        <taxon>Streptomyces</taxon>
    </lineage>
</organism>
<dbReference type="KEGG" id="snw:BBN63_32990"/>
<evidence type="ECO:0008006" key="3">
    <source>
        <dbReference type="Google" id="ProtNLM"/>
    </source>
</evidence>
<evidence type="ECO:0000313" key="2">
    <source>
        <dbReference type="Proteomes" id="UP000189677"/>
    </source>
</evidence>
<dbReference type="GO" id="GO:0003677">
    <property type="term" value="F:DNA binding"/>
    <property type="evidence" value="ECO:0007669"/>
    <property type="project" value="InterPro"/>
</dbReference>